<protein>
    <submittedName>
        <fullName evidence="2">Uncharacterized protein</fullName>
    </submittedName>
</protein>
<sequence length="64" mass="6583">MSGPHGAASTGEAPHALPLIPATLRRRRPRGIVVVGGGSDREPAGHDPPITPDWAGEESPSARL</sequence>
<dbReference type="AlphaFoldDB" id="B9L342"/>
<geneLocation type="plasmid" evidence="3">
    <name>Tros</name>
</geneLocation>
<reference evidence="2 3" key="1">
    <citation type="journal article" date="2009" name="PLoS ONE">
        <title>Complete genome sequence of the aerobic CO-oxidizing thermophile Thermomicrobium roseum.</title>
        <authorList>
            <person name="Wu D."/>
            <person name="Raymond J."/>
            <person name="Wu M."/>
            <person name="Chatterji S."/>
            <person name="Ren Q."/>
            <person name="Graham J.E."/>
            <person name="Bryant D.A."/>
            <person name="Robb F."/>
            <person name="Colman A."/>
            <person name="Tallon L.J."/>
            <person name="Badger J.H."/>
            <person name="Madupu R."/>
            <person name="Ward N.L."/>
            <person name="Eisen J.A."/>
        </authorList>
    </citation>
    <scope>NUCLEOTIDE SEQUENCE [LARGE SCALE GENOMIC DNA]</scope>
    <source>
        <strain evidence="3">ATCC 27502 / DSM 5159 / P-2</strain>
        <plasmid evidence="2">unnamed</plasmid>
    </source>
</reference>
<evidence type="ECO:0000256" key="1">
    <source>
        <dbReference type="SAM" id="MobiDB-lite"/>
    </source>
</evidence>
<dbReference type="Proteomes" id="UP000000447">
    <property type="component" value="Plasmid unnamed"/>
</dbReference>
<keyword evidence="3" id="KW-1185">Reference proteome</keyword>
<accession>B9L342</accession>
<keyword evidence="2" id="KW-0614">Plasmid</keyword>
<organism evidence="2 3">
    <name type="scientific">Thermomicrobium roseum (strain ATCC 27502 / DSM 5159 / P-2)</name>
    <dbReference type="NCBI Taxonomy" id="309801"/>
    <lineage>
        <taxon>Bacteria</taxon>
        <taxon>Pseudomonadati</taxon>
        <taxon>Thermomicrobiota</taxon>
        <taxon>Thermomicrobia</taxon>
        <taxon>Thermomicrobiales</taxon>
        <taxon>Thermomicrobiaceae</taxon>
        <taxon>Thermomicrobium</taxon>
    </lineage>
</organism>
<feature type="region of interest" description="Disordered" evidence="1">
    <location>
        <begin position="1"/>
        <end position="64"/>
    </location>
</feature>
<dbReference type="HOGENOM" id="CLU_2866377_0_0_0"/>
<evidence type="ECO:0000313" key="3">
    <source>
        <dbReference type="Proteomes" id="UP000000447"/>
    </source>
</evidence>
<gene>
    <name evidence="2" type="ordered locus">trd_A0206</name>
</gene>
<dbReference type="KEGG" id="tro:trd_A0206"/>
<evidence type="ECO:0000313" key="2">
    <source>
        <dbReference type="EMBL" id="ACM07131.1"/>
    </source>
</evidence>
<proteinExistence type="predicted"/>
<dbReference type="EMBL" id="CP001276">
    <property type="protein sequence ID" value="ACM07131.1"/>
    <property type="molecule type" value="Genomic_DNA"/>
</dbReference>
<name>B9L342_THERP</name>